<dbReference type="CDD" id="cd03404">
    <property type="entry name" value="SPFH_HflK"/>
    <property type="match status" value="1"/>
</dbReference>
<keyword evidence="8 11" id="KW-0472">Membrane</keyword>
<dbReference type="InterPro" id="IPR051014">
    <property type="entry name" value="Cation_Transport_ATPase_IB"/>
</dbReference>
<gene>
    <name evidence="13" type="ORF">ENQ76_12310</name>
</gene>
<dbReference type="InterPro" id="IPR036412">
    <property type="entry name" value="HAD-like_sf"/>
</dbReference>
<keyword evidence="7 11" id="KW-1133">Transmembrane helix</keyword>
<dbReference type="GO" id="GO:0005524">
    <property type="term" value="F:ATP binding"/>
    <property type="evidence" value="ECO:0007669"/>
    <property type="project" value="UniProtKB-UniRule"/>
</dbReference>
<dbReference type="Gene3D" id="3.30.479.30">
    <property type="entry name" value="Band 7 domain"/>
    <property type="match status" value="1"/>
</dbReference>
<comment type="similarity">
    <text evidence="2 11">Belongs to the cation transport ATPase (P-type) (TC 3.A.3) family. Type IB subfamily.</text>
</comment>
<comment type="catalytic activity">
    <reaction evidence="10">
        <text>Zn(2+)(in) + ATP + H2O = Zn(2+)(out) + ADP + phosphate + H(+)</text>
        <dbReference type="Rhea" id="RHEA:20621"/>
        <dbReference type="ChEBI" id="CHEBI:15377"/>
        <dbReference type="ChEBI" id="CHEBI:15378"/>
        <dbReference type="ChEBI" id="CHEBI:29105"/>
        <dbReference type="ChEBI" id="CHEBI:30616"/>
        <dbReference type="ChEBI" id="CHEBI:43474"/>
        <dbReference type="ChEBI" id="CHEBI:456216"/>
        <dbReference type="EC" id="7.2.2.12"/>
    </reaction>
</comment>
<dbReference type="Gene3D" id="3.40.50.1000">
    <property type="entry name" value="HAD superfamily/HAD-like"/>
    <property type="match status" value="1"/>
</dbReference>
<feature type="transmembrane region" description="Helical" evidence="11">
    <location>
        <begin position="63"/>
        <end position="81"/>
    </location>
</feature>
<dbReference type="InterPro" id="IPR010201">
    <property type="entry name" value="HflK"/>
</dbReference>
<dbReference type="InterPro" id="IPR027256">
    <property type="entry name" value="P-typ_ATPase_IB"/>
</dbReference>
<keyword evidence="11" id="KW-1003">Cell membrane</keyword>
<evidence type="ECO:0000256" key="8">
    <source>
        <dbReference type="ARBA" id="ARBA00023136"/>
    </source>
</evidence>
<dbReference type="InterPro" id="IPR023298">
    <property type="entry name" value="ATPase_P-typ_TM_dom_sf"/>
</dbReference>
<dbReference type="InterPro" id="IPR023214">
    <property type="entry name" value="HAD_sf"/>
</dbReference>
<evidence type="ECO:0000256" key="5">
    <source>
        <dbReference type="ARBA" id="ARBA00022723"/>
    </source>
</evidence>
<comment type="caution">
    <text evidence="13">The sequence shown here is derived from an EMBL/GenBank/DDBJ whole genome shotgun (WGS) entry which is preliminary data.</text>
</comment>
<dbReference type="InterPro" id="IPR036013">
    <property type="entry name" value="Band_7/SPFH_dom_sf"/>
</dbReference>
<feature type="transmembrane region" description="Helical" evidence="11">
    <location>
        <begin position="261"/>
        <end position="282"/>
    </location>
</feature>
<dbReference type="Pfam" id="PF00122">
    <property type="entry name" value="E1-E2_ATPase"/>
    <property type="match status" value="1"/>
</dbReference>
<dbReference type="InterPro" id="IPR044492">
    <property type="entry name" value="P_typ_ATPase_HD_dom"/>
</dbReference>
<dbReference type="EMBL" id="DSOK01000342">
    <property type="protein sequence ID" value="HEN16237.1"/>
    <property type="molecule type" value="Genomic_DNA"/>
</dbReference>
<dbReference type="SUPFAM" id="SSF81653">
    <property type="entry name" value="Calcium ATPase, transduction domain A"/>
    <property type="match status" value="1"/>
</dbReference>
<keyword evidence="5 11" id="KW-0479">Metal-binding</keyword>
<protein>
    <recommendedName>
        <fullName evidence="9">P-type Zn(2+) transporter</fullName>
        <ecNumber evidence="9">7.2.2.12</ecNumber>
    </recommendedName>
</protein>
<dbReference type="InterPro" id="IPR059000">
    <property type="entry name" value="ATPase_P-type_domA"/>
</dbReference>
<dbReference type="SUPFAM" id="SSF81665">
    <property type="entry name" value="Calcium ATPase, transmembrane domain M"/>
    <property type="match status" value="1"/>
</dbReference>
<dbReference type="SUPFAM" id="SSF117892">
    <property type="entry name" value="Band 7/SPFH domain"/>
    <property type="match status" value="1"/>
</dbReference>
<evidence type="ECO:0000256" key="7">
    <source>
        <dbReference type="ARBA" id="ARBA00022989"/>
    </source>
</evidence>
<comment type="similarity">
    <text evidence="3">Belongs to the band 7/mec-2 family. HflK subfamily.</text>
</comment>
<dbReference type="Pfam" id="PF00702">
    <property type="entry name" value="Hydrolase"/>
    <property type="match status" value="1"/>
</dbReference>
<dbReference type="FunFam" id="2.70.150.10:FF:000002">
    <property type="entry name" value="Copper-transporting ATPase 1, putative"/>
    <property type="match status" value="1"/>
</dbReference>
<dbReference type="SFLD" id="SFLDS00003">
    <property type="entry name" value="Haloacid_Dehalogenase"/>
    <property type="match status" value="1"/>
</dbReference>
<dbReference type="InterPro" id="IPR001107">
    <property type="entry name" value="Band_7"/>
</dbReference>
<reference evidence="13" key="1">
    <citation type="journal article" date="2020" name="mSystems">
        <title>Genome- and Community-Level Interaction Insights into Carbon Utilization and Element Cycling Functions of Hydrothermarchaeota in Hydrothermal Sediment.</title>
        <authorList>
            <person name="Zhou Z."/>
            <person name="Liu Y."/>
            <person name="Xu W."/>
            <person name="Pan J."/>
            <person name="Luo Z.H."/>
            <person name="Li M."/>
        </authorList>
    </citation>
    <scope>NUCLEOTIDE SEQUENCE [LARGE SCALE GENOMIC DNA]</scope>
    <source>
        <strain evidence="13">SpSt-339</strain>
    </source>
</reference>
<keyword evidence="11" id="KW-0067">ATP-binding</keyword>
<dbReference type="InterPro" id="IPR018303">
    <property type="entry name" value="ATPase_P-typ_P_site"/>
</dbReference>
<evidence type="ECO:0000256" key="3">
    <source>
        <dbReference type="ARBA" id="ARBA00006971"/>
    </source>
</evidence>
<dbReference type="PRINTS" id="PR00119">
    <property type="entry name" value="CATATPASE"/>
</dbReference>
<keyword evidence="11" id="KW-0547">Nucleotide-binding</keyword>
<dbReference type="InterPro" id="IPR001757">
    <property type="entry name" value="P_typ_ATPase"/>
</dbReference>
<evidence type="ECO:0000256" key="10">
    <source>
        <dbReference type="ARBA" id="ARBA00047308"/>
    </source>
</evidence>
<dbReference type="GO" id="GO:0005886">
    <property type="term" value="C:plasma membrane"/>
    <property type="evidence" value="ECO:0007669"/>
    <property type="project" value="UniProtKB-SubCell"/>
</dbReference>
<dbReference type="NCBIfam" id="TIGR01525">
    <property type="entry name" value="ATPase-IB_hvy"/>
    <property type="match status" value="1"/>
</dbReference>
<dbReference type="GO" id="GO:0016887">
    <property type="term" value="F:ATP hydrolysis activity"/>
    <property type="evidence" value="ECO:0007669"/>
    <property type="project" value="InterPro"/>
</dbReference>
<comment type="subcellular location">
    <subcellularLocation>
        <location evidence="11">Cell membrane</location>
    </subcellularLocation>
    <subcellularLocation>
        <location evidence="1">Membrane</location>
        <topology evidence="1">Single-pass membrane protein</topology>
    </subcellularLocation>
</comment>
<dbReference type="GO" id="GO:0046872">
    <property type="term" value="F:metal ion binding"/>
    <property type="evidence" value="ECO:0007669"/>
    <property type="project" value="UniProtKB-KW"/>
</dbReference>
<sequence>MHYVPESTCELLRADPVRDAAAAADREFHYRSAPLYALTAAVAGLLVLDLLASGSVIPLSGGWGYRWALWAAVLGGARILYHTLDGLLGGKVGADLALTIACLAAIVLGEHQTAGLVVLISLIGESLEGYTIDRARLAVRNTFCLQPPVAHLSGEPAERDIPIEDVAVGDRLVVRPGERIPVDGRVVSGHSSVDESAFTGEPLPVGKAVGDTVLAGTLNQRGSLQIVAERVGPRTQLAHIADLVTAAASRKANCERTADQFARLFLPTVLVLAALTLAGWRLTTGSWRSGALPALAVLVVACPCPLVLATPCAVMASLAWLARRGVLVKGSAALERLAAVDTFAFDKTGTLTQGRPTLGDIQSLDELSNDDVLKLASIAERRSEHILARMLVDVAEVRFPNLPAPYEFEAAPGAGVTATIRSTALRDIARGRWADEASPRDVRLVVGNRAQLEASGCEIPASLLTAADQWTQSGQTVLFVGVDGRCVGVIGVRDVMRQESGAVLASLRRLGIERFALLTGDRTPPTESVVRELGGLAHVATEQSPADKTAWITAQQTSGRRVAMVGDGVNDAPALAAADVGIVVGRPGADLAAEAGDVLLLGDPLRTLPGLLQLARAMVRNIETSIVLFAGGMNGLGVLASSTGWMDPVVAALFHEFASLAVMINAMRLLWFREPQPDEEQRPQRSWAEHWDDVAAWLSPSAWVYALLPQWQRGLQLLGCGLAVVWLSSQLVLLGSDEQALVTRFGRYRETLSPGWHWRWPWPFESVYRFRPDALRSVSLGYRTTASAMSDVETIEWTDDHAQRGVSLQPAESLFLTADEVLVDVTADVQYRLADARAFVFRGGGNVDDVLRTHLESTLRDLASTAPLDDWLTERRRELEQQAQQELQQTIAPLEIGVAVVDVQLLEVHPPRDVVAAYRAVADALEEQELLRNRAEATATRTIIAAIGEPAWDQWRTLAPTPQELTPDVWQQLLSPQRDGTPRLGGRSAEILATAAVAAREHREQARSRSQRLEQLGTLLQSSPELTWSGVYWRSIPPLLANRPLTIVDPRAVKEQRWWWPGATPAPLQVVPTDIP</sequence>
<dbReference type="PANTHER" id="PTHR48085:SF5">
    <property type="entry name" value="CADMIUM_ZINC-TRANSPORTING ATPASE HMA4-RELATED"/>
    <property type="match status" value="1"/>
</dbReference>
<evidence type="ECO:0000256" key="4">
    <source>
        <dbReference type="ARBA" id="ARBA00022692"/>
    </source>
</evidence>
<feature type="transmembrane region" description="Helical" evidence="11">
    <location>
        <begin position="294"/>
        <end position="321"/>
    </location>
</feature>
<evidence type="ECO:0000256" key="9">
    <source>
        <dbReference type="ARBA" id="ARBA00039097"/>
    </source>
</evidence>
<evidence type="ECO:0000259" key="12">
    <source>
        <dbReference type="SMART" id="SM00244"/>
    </source>
</evidence>
<feature type="domain" description="Band 7" evidence="12">
    <location>
        <begin position="729"/>
        <end position="922"/>
    </location>
</feature>
<organism evidence="13">
    <name type="scientific">Schlesneria paludicola</name>
    <dbReference type="NCBI Taxonomy" id="360056"/>
    <lineage>
        <taxon>Bacteria</taxon>
        <taxon>Pseudomonadati</taxon>
        <taxon>Planctomycetota</taxon>
        <taxon>Planctomycetia</taxon>
        <taxon>Planctomycetales</taxon>
        <taxon>Planctomycetaceae</taxon>
        <taxon>Schlesneria</taxon>
    </lineage>
</organism>
<dbReference type="PROSITE" id="PS00154">
    <property type="entry name" value="ATPASE_E1_E2"/>
    <property type="match status" value="1"/>
</dbReference>
<dbReference type="SUPFAM" id="SSF56784">
    <property type="entry name" value="HAD-like"/>
    <property type="match status" value="1"/>
</dbReference>
<dbReference type="SFLD" id="SFLDF00027">
    <property type="entry name" value="p-type_atpase"/>
    <property type="match status" value="1"/>
</dbReference>
<dbReference type="EC" id="7.2.2.12" evidence="9"/>
<feature type="transmembrane region" description="Helical" evidence="11">
    <location>
        <begin position="35"/>
        <end position="57"/>
    </location>
</feature>
<evidence type="ECO:0000256" key="2">
    <source>
        <dbReference type="ARBA" id="ARBA00006024"/>
    </source>
</evidence>
<dbReference type="InterPro" id="IPR008250">
    <property type="entry name" value="ATPase_P-typ_transduc_dom_A_sf"/>
</dbReference>
<dbReference type="PRINTS" id="PR00120">
    <property type="entry name" value="HATPASE"/>
</dbReference>
<dbReference type="Gene3D" id="2.70.150.10">
    <property type="entry name" value="Calcium-transporting ATPase, cytoplasmic transduction domain A"/>
    <property type="match status" value="1"/>
</dbReference>
<evidence type="ECO:0000256" key="1">
    <source>
        <dbReference type="ARBA" id="ARBA00004167"/>
    </source>
</evidence>
<dbReference type="NCBIfam" id="TIGR01494">
    <property type="entry name" value="ATPase_P-type"/>
    <property type="match status" value="2"/>
</dbReference>
<dbReference type="AlphaFoldDB" id="A0A7C2PI43"/>
<dbReference type="SFLD" id="SFLDG00002">
    <property type="entry name" value="C1.7:_P-type_atpase_like"/>
    <property type="match status" value="1"/>
</dbReference>
<keyword evidence="6" id="KW-1278">Translocase</keyword>
<keyword evidence="4 11" id="KW-0812">Transmembrane</keyword>
<dbReference type="PANTHER" id="PTHR48085">
    <property type="entry name" value="CADMIUM/ZINC-TRANSPORTING ATPASE HMA2-RELATED"/>
    <property type="match status" value="1"/>
</dbReference>
<dbReference type="Pfam" id="PF01145">
    <property type="entry name" value="Band_7"/>
    <property type="match status" value="1"/>
</dbReference>
<dbReference type="Gene3D" id="3.40.1110.10">
    <property type="entry name" value="Calcium-transporting ATPase, cytoplasmic domain N"/>
    <property type="match status" value="2"/>
</dbReference>
<feature type="transmembrane region" description="Helical" evidence="11">
    <location>
        <begin position="626"/>
        <end position="646"/>
    </location>
</feature>
<evidence type="ECO:0000313" key="13">
    <source>
        <dbReference type="EMBL" id="HEN16237.1"/>
    </source>
</evidence>
<evidence type="ECO:0000256" key="6">
    <source>
        <dbReference type="ARBA" id="ARBA00022967"/>
    </source>
</evidence>
<dbReference type="InterPro" id="IPR023299">
    <property type="entry name" value="ATPase_P-typ_cyto_dom_N"/>
</dbReference>
<dbReference type="SMART" id="SM00244">
    <property type="entry name" value="PHB"/>
    <property type="match status" value="1"/>
</dbReference>
<accession>A0A7C2PI43</accession>
<dbReference type="GO" id="GO:0016463">
    <property type="term" value="F:P-type zinc transporter activity"/>
    <property type="evidence" value="ECO:0007669"/>
    <property type="project" value="UniProtKB-EC"/>
</dbReference>
<evidence type="ECO:0000256" key="11">
    <source>
        <dbReference type="RuleBase" id="RU362081"/>
    </source>
</evidence>
<name>A0A7C2PI43_9PLAN</name>
<proteinExistence type="inferred from homology"/>